<feature type="signal peptide" evidence="1">
    <location>
        <begin position="1"/>
        <end position="18"/>
    </location>
</feature>
<gene>
    <name evidence="2" type="ORF">CALVIDRAFT_566856</name>
</gene>
<keyword evidence="3" id="KW-1185">Reference proteome</keyword>
<evidence type="ECO:0000313" key="3">
    <source>
        <dbReference type="Proteomes" id="UP000076738"/>
    </source>
</evidence>
<accession>A0A167J1F3</accession>
<sequence>MHRAALVSLACLASGTLATPAPRHTVNSTSGNYTGPSNAICMRQMYNVSLPPYEAVSFHASIDANPNQTVVTALIQDFLTSQKNYTQKTETGMNMTSGTFSISGVLCTPTAGDKHNGSVQLLIHGIGFDASYWDFAFQPETYSYVYAAASAG</sequence>
<feature type="chain" id="PRO_5007888659" evidence="1">
    <location>
        <begin position="19"/>
        <end position="152"/>
    </location>
</feature>
<protein>
    <submittedName>
        <fullName evidence="2">Uncharacterized protein</fullName>
    </submittedName>
</protein>
<dbReference type="OrthoDB" id="1743579at2759"/>
<evidence type="ECO:0000256" key="1">
    <source>
        <dbReference type="SAM" id="SignalP"/>
    </source>
</evidence>
<dbReference type="Proteomes" id="UP000076738">
    <property type="component" value="Unassembled WGS sequence"/>
</dbReference>
<organism evidence="2 3">
    <name type="scientific">Calocera viscosa (strain TUFC12733)</name>
    <dbReference type="NCBI Taxonomy" id="1330018"/>
    <lineage>
        <taxon>Eukaryota</taxon>
        <taxon>Fungi</taxon>
        <taxon>Dikarya</taxon>
        <taxon>Basidiomycota</taxon>
        <taxon>Agaricomycotina</taxon>
        <taxon>Dacrymycetes</taxon>
        <taxon>Dacrymycetales</taxon>
        <taxon>Dacrymycetaceae</taxon>
        <taxon>Calocera</taxon>
    </lineage>
</organism>
<proteinExistence type="predicted"/>
<reference evidence="2 3" key="1">
    <citation type="journal article" date="2016" name="Mol. Biol. Evol.">
        <title>Comparative Genomics of Early-Diverging Mushroom-Forming Fungi Provides Insights into the Origins of Lignocellulose Decay Capabilities.</title>
        <authorList>
            <person name="Nagy L.G."/>
            <person name="Riley R."/>
            <person name="Tritt A."/>
            <person name="Adam C."/>
            <person name="Daum C."/>
            <person name="Floudas D."/>
            <person name="Sun H."/>
            <person name="Yadav J.S."/>
            <person name="Pangilinan J."/>
            <person name="Larsson K.H."/>
            <person name="Matsuura K."/>
            <person name="Barry K."/>
            <person name="Labutti K."/>
            <person name="Kuo R."/>
            <person name="Ohm R.A."/>
            <person name="Bhattacharya S.S."/>
            <person name="Shirouzu T."/>
            <person name="Yoshinaga Y."/>
            <person name="Martin F.M."/>
            <person name="Grigoriev I.V."/>
            <person name="Hibbett D.S."/>
        </authorList>
    </citation>
    <scope>NUCLEOTIDE SEQUENCE [LARGE SCALE GENOMIC DNA]</scope>
    <source>
        <strain evidence="2 3">TUFC12733</strain>
    </source>
</reference>
<dbReference type="AlphaFoldDB" id="A0A167J1F3"/>
<dbReference type="EMBL" id="KV417304">
    <property type="protein sequence ID" value="KZO93144.1"/>
    <property type="molecule type" value="Genomic_DNA"/>
</dbReference>
<keyword evidence="1" id="KW-0732">Signal</keyword>
<evidence type="ECO:0000313" key="2">
    <source>
        <dbReference type="EMBL" id="KZO93144.1"/>
    </source>
</evidence>
<name>A0A167J1F3_CALVF</name>